<evidence type="ECO:0000313" key="5">
    <source>
        <dbReference type="EMBL" id="CAE2343281.1"/>
    </source>
</evidence>
<dbReference type="PROSITE" id="PS51253">
    <property type="entry name" value="HTH_CENPB"/>
    <property type="match status" value="1"/>
</dbReference>
<keyword evidence="1" id="KW-0238">DNA-binding</keyword>
<dbReference type="InterPro" id="IPR006600">
    <property type="entry name" value="HTH_CenpB_DNA-bd_dom"/>
</dbReference>
<dbReference type="Gene3D" id="1.10.10.60">
    <property type="entry name" value="Homeodomain-like"/>
    <property type="match status" value="2"/>
</dbReference>
<dbReference type="EMBL" id="HBKN01052467">
    <property type="protein sequence ID" value="CAE2343280.1"/>
    <property type="molecule type" value="Transcribed_RNA"/>
</dbReference>
<dbReference type="Pfam" id="PF03221">
    <property type="entry name" value="HTH_Tnp_Tc5"/>
    <property type="match status" value="1"/>
</dbReference>
<evidence type="ECO:0000259" key="3">
    <source>
        <dbReference type="PROSITE" id="PS51253"/>
    </source>
</evidence>
<dbReference type="PANTHER" id="PTHR19303">
    <property type="entry name" value="TRANSPOSON"/>
    <property type="match status" value="1"/>
</dbReference>
<dbReference type="GO" id="GO:0005634">
    <property type="term" value="C:nucleus"/>
    <property type="evidence" value="ECO:0007669"/>
    <property type="project" value="TreeGrafter"/>
</dbReference>
<feature type="compositionally biased region" description="Polar residues" evidence="2">
    <location>
        <begin position="246"/>
        <end position="258"/>
    </location>
</feature>
<accession>A0A6U6EB47</accession>
<dbReference type="InterPro" id="IPR050863">
    <property type="entry name" value="CenT-Element_Derived"/>
</dbReference>
<dbReference type="AlphaFoldDB" id="A0A6U6EB47"/>
<proteinExistence type="predicted"/>
<evidence type="ECO:0000256" key="2">
    <source>
        <dbReference type="SAM" id="MobiDB-lite"/>
    </source>
</evidence>
<protein>
    <recommendedName>
        <fullName evidence="3">HTH CENPB-type domain-containing protein</fullName>
    </recommendedName>
</protein>
<sequence>MHTGIWPWPTNSLLEEALLHVEQSLVRTTKMRSWSSVLKLSTENELISSASISEEDVDADAKPFAFAEAPKRRHVWTESAREQHKQACKAKGKLTLGQKLEIVRRHEARDPEDHKTQAQLAAMFGKSRSAISKILRPENISKLKKISDTGIHPGVKRFSPAQHPELEKRMHQFALEAASRGVCRRAQLCKCAETIAKEMGISNFRATHGWYSRFVRRHGLAKSPRESATSPVLTATASNEMDLVRGNSSSSISTVGDE</sequence>
<evidence type="ECO:0000313" key="4">
    <source>
        <dbReference type="EMBL" id="CAE2343280.1"/>
    </source>
</evidence>
<dbReference type="InterPro" id="IPR009057">
    <property type="entry name" value="Homeodomain-like_sf"/>
</dbReference>
<feature type="domain" description="HTH CENPB-type" evidence="3">
    <location>
        <begin position="154"/>
        <end position="224"/>
    </location>
</feature>
<dbReference type="PANTHER" id="PTHR19303:SF73">
    <property type="entry name" value="PROTEIN PDC2"/>
    <property type="match status" value="1"/>
</dbReference>
<name>A0A6U6EB47_GUITH</name>
<dbReference type="EMBL" id="HBKN01052468">
    <property type="protein sequence ID" value="CAE2343281.1"/>
    <property type="molecule type" value="Transcribed_RNA"/>
</dbReference>
<evidence type="ECO:0000256" key="1">
    <source>
        <dbReference type="ARBA" id="ARBA00023125"/>
    </source>
</evidence>
<reference evidence="4" key="1">
    <citation type="submission" date="2021-01" db="EMBL/GenBank/DDBJ databases">
        <authorList>
            <person name="Corre E."/>
            <person name="Pelletier E."/>
            <person name="Niang G."/>
            <person name="Scheremetjew M."/>
            <person name="Finn R."/>
            <person name="Kale V."/>
            <person name="Holt S."/>
            <person name="Cochrane G."/>
            <person name="Meng A."/>
            <person name="Brown T."/>
            <person name="Cohen L."/>
        </authorList>
    </citation>
    <scope>NUCLEOTIDE SEQUENCE</scope>
    <source>
        <strain evidence="4">CCMP 2712</strain>
    </source>
</reference>
<dbReference type="GO" id="GO:0003677">
    <property type="term" value="F:DNA binding"/>
    <property type="evidence" value="ECO:0007669"/>
    <property type="project" value="UniProtKB-KW"/>
</dbReference>
<organism evidence="4">
    <name type="scientific">Guillardia theta</name>
    <name type="common">Cryptophyte</name>
    <name type="synonym">Cryptomonas phi</name>
    <dbReference type="NCBI Taxonomy" id="55529"/>
    <lineage>
        <taxon>Eukaryota</taxon>
        <taxon>Cryptophyceae</taxon>
        <taxon>Pyrenomonadales</taxon>
        <taxon>Geminigeraceae</taxon>
        <taxon>Guillardia</taxon>
    </lineage>
</organism>
<feature type="compositionally biased region" description="Polar residues" evidence="2">
    <location>
        <begin position="226"/>
        <end position="239"/>
    </location>
</feature>
<dbReference type="SUPFAM" id="SSF46689">
    <property type="entry name" value="Homeodomain-like"/>
    <property type="match status" value="1"/>
</dbReference>
<gene>
    <name evidence="4" type="ORF">GTHE00462_LOCUS40965</name>
    <name evidence="5" type="ORF">GTHE00462_LOCUS40966</name>
</gene>
<feature type="region of interest" description="Disordered" evidence="2">
    <location>
        <begin position="221"/>
        <end position="258"/>
    </location>
</feature>